<evidence type="ECO:0000256" key="2">
    <source>
        <dbReference type="ARBA" id="ARBA00022448"/>
    </source>
</evidence>
<dbReference type="InterPro" id="IPR009056">
    <property type="entry name" value="Cyt_c-like_dom"/>
</dbReference>
<dbReference type="SUPFAM" id="SSF46626">
    <property type="entry name" value="Cytochrome c"/>
    <property type="match status" value="1"/>
</dbReference>
<dbReference type="PRINTS" id="PR00605">
    <property type="entry name" value="CYTCHROMECIC"/>
</dbReference>
<dbReference type="PROSITE" id="PS51007">
    <property type="entry name" value="CYTC"/>
    <property type="match status" value="1"/>
</dbReference>
<dbReference type="EMBL" id="JAKZEU010000002">
    <property type="protein sequence ID" value="MCQ0969567.1"/>
    <property type="molecule type" value="Genomic_DNA"/>
</dbReference>
<dbReference type="Proteomes" id="UP001203945">
    <property type="component" value="Unassembled WGS sequence"/>
</dbReference>
<dbReference type="Gene3D" id="1.10.760.10">
    <property type="entry name" value="Cytochrome c-like domain"/>
    <property type="match status" value="1"/>
</dbReference>
<dbReference type="RefSeq" id="WP_255328570.1">
    <property type="nucleotide sequence ID" value="NZ_JAKZEU010000002.1"/>
</dbReference>
<protein>
    <submittedName>
        <fullName evidence="12">Cytochrome c</fullName>
    </submittedName>
</protein>
<dbReference type="InterPro" id="IPR036909">
    <property type="entry name" value="Cyt_c-like_dom_sf"/>
</dbReference>
<name>A0ABT1MMQ5_9RHOB</name>
<dbReference type="InterPro" id="IPR008168">
    <property type="entry name" value="Cyt_C_IC"/>
</dbReference>
<comment type="caution">
    <text evidence="12">The sequence shown here is derived from an EMBL/GenBank/DDBJ whole genome shotgun (WGS) entry which is preliminary data.</text>
</comment>
<evidence type="ECO:0000259" key="11">
    <source>
        <dbReference type="PROSITE" id="PS51007"/>
    </source>
</evidence>
<evidence type="ECO:0000256" key="7">
    <source>
        <dbReference type="ARBA" id="ARBA00023004"/>
    </source>
</evidence>
<sequence>MNTLIITAMTVAAISASAAFAQSSADQTPTDQGAGSETLQRDESGDAAMQPEETAVTAAAEGEQFGQGGYTSTDGEDIYQTLCAGCHMPDGGGAIGAGAYPALAGNPNLEYSGYAVSLIVNGQKAMPAFGTFLDDEQIVALTTYLQTNLGNDYTPDATIESVADARPAEPVDPNTAEHE</sequence>
<keyword evidence="7 8" id="KW-0408">Iron</keyword>
<feature type="chain" id="PRO_5046277592" evidence="10">
    <location>
        <begin position="22"/>
        <end position="179"/>
    </location>
</feature>
<evidence type="ECO:0000313" key="13">
    <source>
        <dbReference type="Proteomes" id="UP001203945"/>
    </source>
</evidence>
<keyword evidence="5 8" id="KW-0479">Metal-binding</keyword>
<keyword evidence="4" id="KW-0679">Respiratory chain</keyword>
<keyword evidence="3 8" id="KW-0349">Heme</keyword>
<dbReference type="PANTHER" id="PTHR35008">
    <property type="entry name" value="BLL4482 PROTEIN-RELATED"/>
    <property type="match status" value="1"/>
</dbReference>
<gene>
    <name evidence="12" type="ORF">MLD63_03850</name>
</gene>
<evidence type="ECO:0000256" key="6">
    <source>
        <dbReference type="ARBA" id="ARBA00022982"/>
    </source>
</evidence>
<dbReference type="Pfam" id="PF13442">
    <property type="entry name" value="Cytochrome_CBB3"/>
    <property type="match status" value="1"/>
</dbReference>
<reference evidence="12 13" key="1">
    <citation type="submission" date="2022-03" db="EMBL/GenBank/DDBJ databases">
        <authorList>
            <person name="He Y."/>
        </authorList>
    </citation>
    <scope>NUCLEOTIDE SEQUENCE [LARGE SCALE GENOMIC DNA]</scope>
    <source>
        <strain evidence="12 13">TK19116</strain>
    </source>
</reference>
<keyword evidence="10" id="KW-0732">Signal</keyword>
<evidence type="ECO:0000256" key="3">
    <source>
        <dbReference type="ARBA" id="ARBA00022617"/>
    </source>
</evidence>
<keyword evidence="6" id="KW-0249">Electron transport</keyword>
<feature type="region of interest" description="Disordered" evidence="9">
    <location>
        <begin position="22"/>
        <end position="53"/>
    </location>
</feature>
<evidence type="ECO:0000256" key="10">
    <source>
        <dbReference type="SAM" id="SignalP"/>
    </source>
</evidence>
<keyword evidence="13" id="KW-1185">Reference proteome</keyword>
<keyword evidence="2" id="KW-0813">Transport</keyword>
<evidence type="ECO:0000313" key="12">
    <source>
        <dbReference type="EMBL" id="MCQ0969567.1"/>
    </source>
</evidence>
<feature type="domain" description="Cytochrome c" evidence="11">
    <location>
        <begin position="70"/>
        <end position="149"/>
    </location>
</feature>
<evidence type="ECO:0000256" key="4">
    <source>
        <dbReference type="ARBA" id="ARBA00022660"/>
    </source>
</evidence>
<comment type="cofactor">
    <cofactor evidence="1">
        <name>heme c</name>
        <dbReference type="ChEBI" id="CHEBI:61717"/>
    </cofactor>
</comment>
<proteinExistence type="predicted"/>
<dbReference type="InterPro" id="IPR051459">
    <property type="entry name" value="Cytochrome_c-type_DH"/>
</dbReference>
<organism evidence="12 13">
    <name type="scientific">Paracoccus albicereus</name>
    <dbReference type="NCBI Taxonomy" id="2922394"/>
    <lineage>
        <taxon>Bacteria</taxon>
        <taxon>Pseudomonadati</taxon>
        <taxon>Pseudomonadota</taxon>
        <taxon>Alphaproteobacteria</taxon>
        <taxon>Rhodobacterales</taxon>
        <taxon>Paracoccaceae</taxon>
        <taxon>Paracoccus</taxon>
    </lineage>
</organism>
<evidence type="ECO:0000256" key="9">
    <source>
        <dbReference type="SAM" id="MobiDB-lite"/>
    </source>
</evidence>
<evidence type="ECO:0000256" key="5">
    <source>
        <dbReference type="ARBA" id="ARBA00022723"/>
    </source>
</evidence>
<feature type="signal peptide" evidence="10">
    <location>
        <begin position="1"/>
        <end position="21"/>
    </location>
</feature>
<evidence type="ECO:0000256" key="1">
    <source>
        <dbReference type="ARBA" id="ARBA00001926"/>
    </source>
</evidence>
<dbReference type="PANTHER" id="PTHR35008:SF9">
    <property type="entry name" value="CYTOCHROME C DOMAIN-CONTAINING PROTEIN"/>
    <property type="match status" value="1"/>
</dbReference>
<feature type="compositionally biased region" description="Polar residues" evidence="9">
    <location>
        <begin position="26"/>
        <end position="38"/>
    </location>
</feature>
<accession>A0ABT1MMQ5</accession>
<evidence type="ECO:0000256" key="8">
    <source>
        <dbReference type="PROSITE-ProRule" id="PRU00433"/>
    </source>
</evidence>